<evidence type="ECO:0000313" key="2">
    <source>
        <dbReference type="Proteomes" id="UP000027222"/>
    </source>
</evidence>
<dbReference type="HOGENOM" id="CLU_1428078_0_0_1"/>
<accession>A0A067SRP5</accession>
<proteinExistence type="predicted"/>
<organism evidence="1 2">
    <name type="scientific">Galerina marginata (strain CBS 339.88)</name>
    <dbReference type="NCBI Taxonomy" id="685588"/>
    <lineage>
        <taxon>Eukaryota</taxon>
        <taxon>Fungi</taxon>
        <taxon>Dikarya</taxon>
        <taxon>Basidiomycota</taxon>
        <taxon>Agaricomycotina</taxon>
        <taxon>Agaricomycetes</taxon>
        <taxon>Agaricomycetidae</taxon>
        <taxon>Agaricales</taxon>
        <taxon>Agaricineae</taxon>
        <taxon>Strophariaceae</taxon>
        <taxon>Galerina</taxon>
    </lineage>
</organism>
<gene>
    <name evidence="1" type="ORF">GALMADRAFT_762463</name>
</gene>
<keyword evidence="2" id="KW-1185">Reference proteome</keyword>
<dbReference type="AlphaFoldDB" id="A0A067SRP5"/>
<sequence>MARHDLFPIRKSSFPTVVQGSRVDWEPMPPELPSLYYQHSPRHPVTMYEKLCASERFGIPQSIPVKSRARTMTPSQECNLLSGKKAGDDFTGRSQGFRRPTTIGRDEIRQPSPSITLDPPPLLLSLPISSNPELFSGQRVQFETSPFLDNTNADWDQAVDCLPEADGYRMRFVDVSGALASPVPWLDKAT</sequence>
<evidence type="ECO:0000313" key="1">
    <source>
        <dbReference type="EMBL" id="KDR72722.1"/>
    </source>
</evidence>
<dbReference type="EMBL" id="KL142388">
    <property type="protein sequence ID" value="KDR72722.1"/>
    <property type="molecule type" value="Genomic_DNA"/>
</dbReference>
<protein>
    <submittedName>
        <fullName evidence="1">Uncharacterized protein</fullName>
    </submittedName>
</protein>
<dbReference type="Proteomes" id="UP000027222">
    <property type="component" value="Unassembled WGS sequence"/>
</dbReference>
<reference evidence="2" key="1">
    <citation type="journal article" date="2014" name="Proc. Natl. Acad. Sci. U.S.A.">
        <title>Extensive sampling of basidiomycete genomes demonstrates inadequacy of the white-rot/brown-rot paradigm for wood decay fungi.</title>
        <authorList>
            <person name="Riley R."/>
            <person name="Salamov A.A."/>
            <person name="Brown D.W."/>
            <person name="Nagy L.G."/>
            <person name="Floudas D."/>
            <person name="Held B.W."/>
            <person name="Levasseur A."/>
            <person name="Lombard V."/>
            <person name="Morin E."/>
            <person name="Otillar R."/>
            <person name="Lindquist E.A."/>
            <person name="Sun H."/>
            <person name="LaButti K.M."/>
            <person name="Schmutz J."/>
            <person name="Jabbour D."/>
            <person name="Luo H."/>
            <person name="Baker S.E."/>
            <person name="Pisabarro A.G."/>
            <person name="Walton J.D."/>
            <person name="Blanchette R.A."/>
            <person name="Henrissat B."/>
            <person name="Martin F."/>
            <person name="Cullen D."/>
            <person name="Hibbett D.S."/>
            <person name="Grigoriev I.V."/>
        </authorList>
    </citation>
    <scope>NUCLEOTIDE SEQUENCE [LARGE SCALE GENOMIC DNA]</scope>
    <source>
        <strain evidence="2">CBS 339.88</strain>
    </source>
</reference>
<name>A0A067SRP5_GALM3</name>